<dbReference type="Pfam" id="PF00350">
    <property type="entry name" value="Dynamin_N"/>
    <property type="match status" value="1"/>
</dbReference>
<dbReference type="Proteomes" id="UP000295277">
    <property type="component" value="Unassembled WGS sequence"/>
</dbReference>
<evidence type="ECO:0000256" key="1">
    <source>
        <dbReference type="SAM" id="MobiDB-lite"/>
    </source>
</evidence>
<sequence>MTDTHPDEFAMIGAALAAVNDATRPDPHPVPAPVKKPSIALMGEFSAGKSTLSNLLIGQNPLPVKVTATQLPPVRISHGSGQAWREDRAGVIHPLEIDQLCEVSPTDTRLVQIFAEAELLTLCDLIDMPGISDPNMDAGVWQDVIGQADGVIWCTHATQAWRQSEAAVWEEHSERLAKTSILLLTRCDKLLTEGDRERVLKRVRRETEGLFAASFPISLTRAVEGRDDPVLWGASGAEAFSLHFIELLYALQGHDPQGAGSDPRPASVSLTPSCLAAQPEYDEVVVDTGEENSVRPQRVTLERAPRRATRPVDGETRRLGQF</sequence>
<accession>A0A4V6NJU2</accession>
<dbReference type="InterPro" id="IPR027417">
    <property type="entry name" value="P-loop_NTPase"/>
</dbReference>
<feature type="domain" description="Dynamin N-terminal" evidence="2">
    <location>
        <begin position="39"/>
        <end position="186"/>
    </location>
</feature>
<name>A0A4V6NJU2_9RHOB</name>
<feature type="region of interest" description="Disordered" evidence="1">
    <location>
        <begin position="301"/>
        <end position="322"/>
    </location>
</feature>
<reference evidence="3 4" key="1">
    <citation type="submission" date="2019-03" db="EMBL/GenBank/DDBJ databases">
        <title>Genomic Encyclopedia of Type Strains, Phase IV (KMG-IV): sequencing the most valuable type-strain genomes for metagenomic binning, comparative biology and taxonomic classification.</title>
        <authorList>
            <person name="Goeker M."/>
        </authorList>
    </citation>
    <scope>NUCLEOTIDE SEQUENCE [LARGE SCALE GENOMIC DNA]</scope>
    <source>
        <strain evidence="3 4">DSM 21153</strain>
    </source>
</reference>
<dbReference type="Gene3D" id="3.40.50.300">
    <property type="entry name" value="P-loop containing nucleotide triphosphate hydrolases"/>
    <property type="match status" value="1"/>
</dbReference>
<proteinExistence type="predicted"/>
<protein>
    <submittedName>
        <fullName evidence="3">Dynamin family protein</fullName>
    </submittedName>
</protein>
<evidence type="ECO:0000259" key="2">
    <source>
        <dbReference type="Pfam" id="PF00350"/>
    </source>
</evidence>
<evidence type="ECO:0000313" key="3">
    <source>
        <dbReference type="EMBL" id="TCM88164.1"/>
    </source>
</evidence>
<comment type="caution">
    <text evidence="3">The sequence shown here is derived from an EMBL/GenBank/DDBJ whole genome shotgun (WGS) entry which is preliminary data.</text>
</comment>
<dbReference type="EMBL" id="SLVM01000001">
    <property type="protein sequence ID" value="TCM88164.1"/>
    <property type="molecule type" value="Genomic_DNA"/>
</dbReference>
<keyword evidence="4" id="KW-1185">Reference proteome</keyword>
<dbReference type="SUPFAM" id="SSF52540">
    <property type="entry name" value="P-loop containing nucleoside triphosphate hydrolases"/>
    <property type="match status" value="1"/>
</dbReference>
<organism evidence="3 4">
    <name type="scientific">Rhodovulum steppense</name>
    <dbReference type="NCBI Taxonomy" id="540251"/>
    <lineage>
        <taxon>Bacteria</taxon>
        <taxon>Pseudomonadati</taxon>
        <taxon>Pseudomonadota</taxon>
        <taxon>Alphaproteobacteria</taxon>
        <taxon>Rhodobacterales</taxon>
        <taxon>Paracoccaceae</taxon>
        <taxon>Rhodovulum</taxon>
    </lineage>
</organism>
<dbReference type="RefSeq" id="WP_243641923.1">
    <property type="nucleotide sequence ID" value="NZ_SLVM01000001.1"/>
</dbReference>
<dbReference type="InterPro" id="IPR045063">
    <property type="entry name" value="Dynamin_N"/>
</dbReference>
<evidence type="ECO:0000313" key="4">
    <source>
        <dbReference type="Proteomes" id="UP000295277"/>
    </source>
</evidence>
<gene>
    <name evidence="3" type="ORF">EV216_101177</name>
</gene>
<dbReference type="AlphaFoldDB" id="A0A4V6NJU2"/>